<dbReference type="Gene3D" id="1.25.40.10">
    <property type="entry name" value="Tetratricopeptide repeat domain"/>
    <property type="match status" value="3"/>
</dbReference>
<sequence>MLRAGRHGGRDLFSNLLKISSCSECFLHVSPFCSTPKTVTNYRSSLTQQLPQVSASKAVSSSAACSIASLLAAPTVQCTDFDDLLKDYKDKLNSKLVLHILMNYKQLGRVKTLEFFSWAGTQTGFQFDDCVIEYMADFLGRRKLFDDIKCLLLTILSHKGELSCRVFSTCIRFLGRQGRVAEALSLFQEMETTFRCKPDNIVCNNILYVLCKKEASGELIDVALTIFHRIDVPDSYSYSNILVGLCKFGRLETALQVFHEMHRAGLVPTRSAVNVLIGHLCLLSAKEGAIEKVRVKNVSRPFTILVPNVSSKKGAIEPAVSVFWKAHDSGLLPSAFVIVQLLSELCRLEKMEEAYEILKVVEQRKMSCLEEGYSVLVQAFCEHNLVEKASFLFWKTLSLGMKPKLVVYNSIICMLCKAGILDDAERVFKIMHKKRCLPDNVTYNALVHAYCEARKWKAAYSLLTEMLGLGLTPNFHTFTLVDKLSRENGQVDLCFKLEGKLETQILLKHCKLGQLEAAYQKLDSMIGKGFHPPVYVCDAFQQAFQNRQFRLTLPRVGGEIRGKPDMLQRITRQELLDGTAQIKMESSRIIAWFLKHQEDAFLALFEAMLDLIKFYANCWPVSALRNLWTTVGCYLLLSMTLSCATLFWKR</sequence>
<dbReference type="NCBIfam" id="TIGR00756">
    <property type="entry name" value="PPR"/>
    <property type="match status" value="4"/>
</dbReference>
<keyword evidence="4" id="KW-0472">Membrane</keyword>
<dbReference type="InterPro" id="IPR002885">
    <property type="entry name" value="PPR_rpt"/>
</dbReference>
<feature type="repeat" description="PPR" evidence="3">
    <location>
        <begin position="234"/>
        <end position="268"/>
    </location>
</feature>
<dbReference type="Pfam" id="PF01535">
    <property type="entry name" value="PPR"/>
    <property type="match status" value="2"/>
</dbReference>
<comment type="similarity">
    <text evidence="1">Belongs to the PPR family. P subfamily.</text>
</comment>
<accession>A0A6J1AQS9</accession>
<dbReference type="Pfam" id="PF13041">
    <property type="entry name" value="PPR_2"/>
    <property type="match status" value="2"/>
</dbReference>
<keyword evidence="5" id="KW-1185">Reference proteome</keyword>
<dbReference type="RefSeq" id="XP_021289235.1">
    <property type="nucleotide sequence ID" value="XM_021433560.1"/>
</dbReference>
<dbReference type="Proteomes" id="UP000504621">
    <property type="component" value="Unplaced"/>
</dbReference>
<dbReference type="PROSITE" id="PS51375">
    <property type="entry name" value="PPR"/>
    <property type="match status" value="3"/>
</dbReference>
<dbReference type="GO" id="GO:0005739">
    <property type="term" value="C:mitochondrion"/>
    <property type="evidence" value="ECO:0007669"/>
    <property type="project" value="TreeGrafter"/>
</dbReference>
<name>A0A6J1AQS9_9ROSI</name>
<gene>
    <name evidence="6" type="primary">LOC110420297</name>
</gene>
<protein>
    <submittedName>
        <fullName evidence="6">Pentatricopeptide repeat-containing protein At2g06000-like</fullName>
    </submittedName>
</protein>
<dbReference type="InterPro" id="IPR051114">
    <property type="entry name" value="Mito_RNA_Proc_CCM1"/>
</dbReference>
<dbReference type="GO" id="GO:0007005">
    <property type="term" value="P:mitochondrion organization"/>
    <property type="evidence" value="ECO:0007669"/>
    <property type="project" value="TreeGrafter"/>
</dbReference>
<dbReference type="GeneID" id="110420297"/>
<organism evidence="5 6">
    <name type="scientific">Herrania umbratica</name>
    <dbReference type="NCBI Taxonomy" id="108875"/>
    <lineage>
        <taxon>Eukaryota</taxon>
        <taxon>Viridiplantae</taxon>
        <taxon>Streptophyta</taxon>
        <taxon>Embryophyta</taxon>
        <taxon>Tracheophyta</taxon>
        <taxon>Spermatophyta</taxon>
        <taxon>Magnoliopsida</taxon>
        <taxon>eudicotyledons</taxon>
        <taxon>Gunneridae</taxon>
        <taxon>Pentapetalae</taxon>
        <taxon>rosids</taxon>
        <taxon>malvids</taxon>
        <taxon>Malvales</taxon>
        <taxon>Malvaceae</taxon>
        <taxon>Byttnerioideae</taxon>
        <taxon>Herrania</taxon>
    </lineage>
</organism>
<dbReference type="AlphaFoldDB" id="A0A6J1AQS9"/>
<keyword evidence="4" id="KW-0812">Transmembrane</keyword>
<reference evidence="6" key="1">
    <citation type="submission" date="2025-08" db="UniProtKB">
        <authorList>
            <consortium name="RefSeq"/>
        </authorList>
    </citation>
    <scope>IDENTIFICATION</scope>
    <source>
        <tissue evidence="6">Leaf</tissue>
    </source>
</reference>
<dbReference type="PANTHER" id="PTHR47934">
    <property type="entry name" value="PENTATRICOPEPTIDE REPEAT-CONTAINING PROTEIN PET309, MITOCHONDRIAL"/>
    <property type="match status" value="1"/>
</dbReference>
<feature type="transmembrane region" description="Helical" evidence="4">
    <location>
        <begin position="627"/>
        <end position="648"/>
    </location>
</feature>
<keyword evidence="2" id="KW-0677">Repeat</keyword>
<evidence type="ECO:0000256" key="3">
    <source>
        <dbReference type="PROSITE-ProRule" id="PRU00708"/>
    </source>
</evidence>
<evidence type="ECO:0000256" key="1">
    <source>
        <dbReference type="ARBA" id="ARBA00007626"/>
    </source>
</evidence>
<evidence type="ECO:0000313" key="6">
    <source>
        <dbReference type="RefSeq" id="XP_021289235.1"/>
    </source>
</evidence>
<proteinExistence type="inferred from homology"/>
<feature type="repeat" description="PPR" evidence="3">
    <location>
        <begin position="439"/>
        <end position="473"/>
    </location>
</feature>
<dbReference type="PANTHER" id="PTHR47934:SF8">
    <property type="entry name" value="PENTACOTRIPEPTIDE-REPEAT REGION OF PRORP DOMAIN-CONTAINING PROTEIN"/>
    <property type="match status" value="1"/>
</dbReference>
<dbReference type="InterPro" id="IPR011990">
    <property type="entry name" value="TPR-like_helical_dom_sf"/>
</dbReference>
<evidence type="ECO:0000256" key="2">
    <source>
        <dbReference type="ARBA" id="ARBA00022737"/>
    </source>
</evidence>
<dbReference type="GO" id="GO:0003729">
    <property type="term" value="F:mRNA binding"/>
    <property type="evidence" value="ECO:0007669"/>
    <property type="project" value="TreeGrafter"/>
</dbReference>
<dbReference type="GO" id="GO:0006396">
    <property type="term" value="P:RNA processing"/>
    <property type="evidence" value="ECO:0007669"/>
    <property type="project" value="TreeGrafter"/>
</dbReference>
<keyword evidence="4" id="KW-1133">Transmembrane helix</keyword>
<feature type="repeat" description="PPR" evidence="3">
    <location>
        <begin position="404"/>
        <end position="438"/>
    </location>
</feature>
<evidence type="ECO:0000256" key="4">
    <source>
        <dbReference type="SAM" id="Phobius"/>
    </source>
</evidence>
<evidence type="ECO:0000313" key="5">
    <source>
        <dbReference type="Proteomes" id="UP000504621"/>
    </source>
</evidence>
<dbReference type="OrthoDB" id="733434at2759"/>